<dbReference type="Gene3D" id="1.10.150.240">
    <property type="entry name" value="Putative phosphatase, domain 2"/>
    <property type="match status" value="1"/>
</dbReference>
<dbReference type="InterPro" id="IPR041492">
    <property type="entry name" value="HAD_2"/>
</dbReference>
<dbReference type="GO" id="GO:0008967">
    <property type="term" value="F:phosphoglycolate phosphatase activity"/>
    <property type="evidence" value="ECO:0007669"/>
    <property type="project" value="TreeGrafter"/>
</dbReference>
<evidence type="ECO:0000313" key="1">
    <source>
        <dbReference type="EMBL" id="SHJ08285.1"/>
    </source>
</evidence>
<dbReference type="EMBL" id="FQZP01000023">
    <property type="protein sequence ID" value="SHJ08285.1"/>
    <property type="molecule type" value="Genomic_DNA"/>
</dbReference>
<dbReference type="InterPro" id="IPR006439">
    <property type="entry name" value="HAD-SF_hydro_IA"/>
</dbReference>
<gene>
    <name evidence="1" type="ORF">SAMN05444373_102326</name>
</gene>
<dbReference type="Pfam" id="PF13419">
    <property type="entry name" value="HAD_2"/>
    <property type="match status" value="1"/>
</dbReference>
<keyword evidence="2" id="KW-1185">Reference proteome</keyword>
<dbReference type="SUPFAM" id="SSF56784">
    <property type="entry name" value="HAD-like"/>
    <property type="match status" value="1"/>
</dbReference>
<proteinExistence type="predicted"/>
<dbReference type="Gene3D" id="3.40.50.1000">
    <property type="entry name" value="HAD superfamily/HAD-like"/>
    <property type="match status" value="1"/>
</dbReference>
<dbReference type="SFLD" id="SFLDS00003">
    <property type="entry name" value="Haloacid_Dehalogenase"/>
    <property type="match status" value="1"/>
</dbReference>
<dbReference type="OrthoDB" id="9807630at2"/>
<reference evidence="1 2" key="1">
    <citation type="submission" date="2016-11" db="EMBL/GenBank/DDBJ databases">
        <authorList>
            <person name="Varghese N."/>
            <person name="Submissions S."/>
        </authorList>
    </citation>
    <scope>NUCLEOTIDE SEQUENCE [LARGE SCALE GENOMIC DNA]</scope>
    <source>
        <strain evidence="1 2">DSM 19027</strain>
    </source>
</reference>
<dbReference type="Proteomes" id="UP000324781">
    <property type="component" value="Unassembled WGS sequence"/>
</dbReference>
<organism evidence="1 2">
    <name type="scientific">Thermoclostridium caenicola</name>
    <dbReference type="NCBI Taxonomy" id="659425"/>
    <lineage>
        <taxon>Bacteria</taxon>
        <taxon>Bacillati</taxon>
        <taxon>Bacillota</taxon>
        <taxon>Clostridia</taxon>
        <taxon>Eubacteriales</taxon>
        <taxon>Oscillospiraceae</taxon>
        <taxon>Thermoclostridium</taxon>
    </lineage>
</organism>
<dbReference type="PANTHER" id="PTHR43434">
    <property type="entry name" value="PHOSPHOGLYCOLATE PHOSPHATASE"/>
    <property type="match status" value="1"/>
</dbReference>
<dbReference type="InterPro" id="IPR023198">
    <property type="entry name" value="PGP-like_dom2"/>
</dbReference>
<dbReference type="GO" id="GO:0005829">
    <property type="term" value="C:cytosol"/>
    <property type="evidence" value="ECO:0007669"/>
    <property type="project" value="TreeGrafter"/>
</dbReference>
<sequence length="217" mass="24331">MKVEAVIFDLDGTLIDSIGGIAFALNRVLTENGFPVHSIETCKQLVGNGFVDLVRRAVPEEHRSEAEIQRYVSQLRAEYDRHWDYGMRVYDGIEDLLVHLQSRGIPFAVDTNKDEGVARRIVERYLSRFKFFRVSGTTPGMPKKPDPARALEMAAGMGVTPRRCIYLGDSEVDIMTAKKAGMIQISAAWGFRSPDDLCRAGAERIIHKPMDLVSCLE</sequence>
<dbReference type="SFLD" id="SFLDG01135">
    <property type="entry name" value="C1.5.6:_HAD__Beta-PGM__Phospha"/>
    <property type="match status" value="1"/>
</dbReference>
<dbReference type="RefSeq" id="WP_149678730.1">
    <property type="nucleotide sequence ID" value="NZ_FQZP01000023.1"/>
</dbReference>
<dbReference type="NCBIfam" id="TIGR01549">
    <property type="entry name" value="HAD-SF-IA-v1"/>
    <property type="match status" value="1"/>
</dbReference>
<dbReference type="InterPro" id="IPR036412">
    <property type="entry name" value="HAD-like_sf"/>
</dbReference>
<dbReference type="InterPro" id="IPR023214">
    <property type="entry name" value="HAD_sf"/>
</dbReference>
<evidence type="ECO:0000313" key="2">
    <source>
        <dbReference type="Proteomes" id="UP000324781"/>
    </source>
</evidence>
<dbReference type="SFLD" id="SFLDG01129">
    <property type="entry name" value="C1.5:_HAD__Beta-PGM__Phosphata"/>
    <property type="match status" value="1"/>
</dbReference>
<dbReference type="PANTHER" id="PTHR43434:SF1">
    <property type="entry name" value="PHOSPHOGLYCOLATE PHOSPHATASE"/>
    <property type="match status" value="1"/>
</dbReference>
<dbReference type="InterPro" id="IPR050155">
    <property type="entry name" value="HAD-like_hydrolase_sf"/>
</dbReference>
<dbReference type="GO" id="GO:0006281">
    <property type="term" value="P:DNA repair"/>
    <property type="evidence" value="ECO:0007669"/>
    <property type="project" value="TreeGrafter"/>
</dbReference>
<accession>A0A1M6GE90</accession>
<name>A0A1M6GE90_9FIRM</name>
<dbReference type="AlphaFoldDB" id="A0A1M6GE90"/>
<protein>
    <submittedName>
        <fullName evidence="1">Phosphoglycolate phosphatase</fullName>
    </submittedName>
</protein>